<dbReference type="PANTHER" id="PTHR23132">
    <property type="entry name" value="D-ALANINE--D-ALANINE LIGASE"/>
    <property type="match status" value="1"/>
</dbReference>
<reference evidence="4 5" key="1">
    <citation type="journal article" date="2007" name="Proc. Natl. Acad. Sci. U.S.A.">
        <title>The tiny eukaryote Ostreococcus provides genomic insights into the paradox of plankton speciation.</title>
        <authorList>
            <person name="Palenik B."/>
            <person name="Grimwood J."/>
            <person name="Aerts A."/>
            <person name="Rouze P."/>
            <person name="Salamov A."/>
            <person name="Putnam N."/>
            <person name="Dupont C."/>
            <person name="Jorgensen R."/>
            <person name="Derelle E."/>
            <person name="Rombauts S."/>
            <person name="Zhou K."/>
            <person name="Otillar R."/>
            <person name="Merchant S.S."/>
            <person name="Podell S."/>
            <person name="Gaasterland T."/>
            <person name="Napoli C."/>
            <person name="Gendler K."/>
            <person name="Manuell A."/>
            <person name="Tai V."/>
            <person name="Vallon O."/>
            <person name="Piganeau G."/>
            <person name="Jancek S."/>
            <person name="Heijde M."/>
            <person name="Jabbari K."/>
            <person name="Bowler C."/>
            <person name="Lohr M."/>
            <person name="Robbens S."/>
            <person name="Werner G."/>
            <person name="Dubchak I."/>
            <person name="Pazour G.J."/>
            <person name="Ren Q."/>
            <person name="Paulsen I."/>
            <person name="Delwiche C."/>
            <person name="Schmutz J."/>
            <person name="Rokhsar D."/>
            <person name="Van de Peer Y."/>
            <person name="Moreau H."/>
            <person name="Grigoriev I.V."/>
        </authorList>
    </citation>
    <scope>NUCLEOTIDE SEQUENCE [LARGE SCALE GENOMIC DNA]</scope>
    <source>
        <strain evidence="4 5">CCE9901</strain>
    </source>
</reference>
<dbReference type="PANTHER" id="PTHR23132:SF0">
    <property type="entry name" value="D-ALANINE-D-ALANINE LIGASE FAMILY"/>
    <property type="match status" value="1"/>
</dbReference>
<dbReference type="EMBL" id="CP000582">
    <property type="protein sequence ID" value="ABO94608.1"/>
    <property type="molecule type" value="Genomic_DNA"/>
</dbReference>
<feature type="region of interest" description="Disordered" evidence="2">
    <location>
        <begin position="136"/>
        <end position="168"/>
    </location>
</feature>
<dbReference type="OrthoDB" id="511314at2759"/>
<evidence type="ECO:0000313" key="4">
    <source>
        <dbReference type="EMBL" id="ABO94608.1"/>
    </source>
</evidence>
<keyword evidence="1" id="KW-0067">ATP-binding</keyword>
<keyword evidence="1" id="KW-0547">Nucleotide-binding</keyword>
<dbReference type="OMA" id="AYTGCGP"/>
<dbReference type="HOGENOM" id="CLU_403031_0_0_1"/>
<protein>
    <recommendedName>
        <fullName evidence="3">ATP-grasp domain-containing protein</fullName>
    </recommendedName>
</protein>
<feature type="domain" description="ATP-grasp" evidence="3">
    <location>
        <begin position="437"/>
        <end position="675"/>
    </location>
</feature>
<evidence type="ECO:0000256" key="2">
    <source>
        <dbReference type="SAM" id="MobiDB-lite"/>
    </source>
</evidence>
<dbReference type="GO" id="GO:0008716">
    <property type="term" value="F:D-alanine-D-alanine ligase activity"/>
    <property type="evidence" value="ECO:0007669"/>
    <property type="project" value="TreeGrafter"/>
</dbReference>
<dbReference type="Proteomes" id="UP000001568">
    <property type="component" value="Chromosome 2"/>
</dbReference>
<dbReference type="GeneID" id="5000178"/>
<dbReference type="SUPFAM" id="SSF56059">
    <property type="entry name" value="Glutathione synthetase ATP-binding domain-like"/>
    <property type="match status" value="1"/>
</dbReference>
<sequence>MAACVNARVGARCEAVVVARGDDGAWADCALATTGDARAGRARAAARATSRDFDDGDGDEGAAGFDFYVTTLSTTRSRKRPCVALDVESTTRYPRLVAAAIRARAEAAFADAAGSRDFDVRGGRLVSCAASDEGAVAYDGVEEDEDDADEDEDEDEDEAATSTSAPATSFVRVELSDSPVSGTARAWSKMFVHAAAVGLSMESVIEHLVKNATSREASTRKIVAAPAPAPASTSSASMRVYVLFGGAASGGDRLSSCYAGRNLYLTLRNIPTIDVTPVLLMPPAANSNGLVDAPAWRLPYAFAVNPAQWSSADVPPRMPDLGRFATARRVRAELEKYLWISPPRDDAALAFDATPRVSRLGALLSLAASEGAIVFNAGVVGEPDGSLQQLCVSSGAAYTGCGPLASRVCADKAATSKALGNMRDVGVGCLNKRFVPTATLVSKATEESGWGGRARAESAKRLWLDVVGSLGGASATARGVIVKPVTKSSFGGVRRLMNDNDMLAYAESIAAAMASGQFPEGTNLAARGYVFEPFFDAAEVSIRGDGEIVLDPDDGSKRWIEIEIVVFGDKPGKLHAFTPSVRARDGRSAIDKSKLVLSERVVGLVRERARRVGDALQVEGYAKVNAFANLDNGEMIVIDVDTVPNMSSPSAPLFEQALAEDSPVDAETFCARALSLALVRRFR</sequence>
<dbReference type="GO" id="GO:0046872">
    <property type="term" value="F:metal ion binding"/>
    <property type="evidence" value="ECO:0007669"/>
    <property type="project" value="InterPro"/>
</dbReference>
<dbReference type="AlphaFoldDB" id="A4RTG6"/>
<evidence type="ECO:0000313" key="5">
    <source>
        <dbReference type="Proteomes" id="UP000001568"/>
    </source>
</evidence>
<dbReference type="RefSeq" id="XP_001416315.1">
    <property type="nucleotide sequence ID" value="XM_001416278.1"/>
</dbReference>
<organism evidence="4 5">
    <name type="scientific">Ostreococcus lucimarinus (strain CCE9901)</name>
    <dbReference type="NCBI Taxonomy" id="436017"/>
    <lineage>
        <taxon>Eukaryota</taxon>
        <taxon>Viridiplantae</taxon>
        <taxon>Chlorophyta</taxon>
        <taxon>Mamiellophyceae</taxon>
        <taxon>Mamiellales</taxon>
        <taxon>Bathycoccaceae</taxon>
        <taxon>Ostreococcus</taxon>
    </lineage>
</organism>
<proteinExistence type="predicted"/>
<dbReference type="Gramene" id="ABO94608">
    <property type="protein sequence ID" value="ABO94608"/>
    <property type="gene ID" value="OSTLU_29883"/>
</dbReference>
<dbReference type="KEGG" id="olu:OSTLU_29883"/>
<dbReference type="Gene3D" id="3.30.470.20">
    <property type="entry name" value="ATP-grasp fold, B domain"/>
    <property type="match status" value="1"/>
</dbReference>
<dbReference type="InterPro" id="IPR011761">
    <property type="entry name" value="ATP-grasp"/>
</dbReference>
<dbReference type="STRING" id="436017.A4RTG6"/>
<feature type="compositionally biased region" description="Acidic residues" evidence="2">
    <location>
        <begin position="140"/>
        <end position="159"/>
    </location>
</feature>
<name>A4RTG6_OSTLU</name>
<dbReference type="GO" id="GO:0005524">
    <property type="term" value="F:ATP binding"/>
    <property type="evidence" value="ECO:0007669"/>
    <property type="project" value="UniProtKB-UniRule"/>
</dbReference>
<accession>A4RTG6</accession>
<evidence type="ECO:0000259" key="3">
    <source>
        <dbReference type="PROSITE" id="PS50975"/>
    </source>
</evidence>
<dbReference type="eggNOG" id="ENOG502QS9K">
    <property type="taxonomic scope" value="Eukaryota"/>
</dbReference>
<gene>
    <name evidence="4" type="ORF">OSTLU_29883</name>
</gene>
<dbReference type="PROSITE" id="PS50975">
    <property type="entry name" value="ATP_GRASP"/>
    <property type="match status" value="1"/>
</dbReference>
<evidence type="ECO:0000256" key="1">
    <source>
        <dbReference type="PROSITE-ProRule" id="PRU00409"/>
    </source>
</evidence>
<keyword evidence="5" id="KW-1185">Reference proteome</keyword>
<dbReference type="Gene3D" id="3.40.50.20">
    <property type="match status" value="1"/>
</dbReference>